<reference evidence="2 3" key="1">
    <citation type="submission" date="2023-05" db="EMBL/GenBank/DDBJ databases">
        <title>B98-5 Cell Line De Novo Hybrid Assembly: An Optical Mapping Approach.</title>
        <authorList>
            <person name="Kananen K."/>
            <person name="Auerbach J.A."/>
            <person name="Kautto E."/>
            <person name="Blachly J.S."/>
        </authorList>
    </citation>
    <scope>NUCLEOTIDE SEQUENCE [LARGE SCALE GENOMIC DNA]</scope>
    <source>
        <strain evidence="2">B95-8</strain>
        <tissue evidence="2">Cell line</tissue>
    </source>
</reference>
<organism evidence="2 3">
    <name type="scientific">Saguinus oedipus</name>
    <name type="common">Cotton-top tamarin</name>
    <name type="synonym">Oedipomidas oedipus</name>
    <dbReference type="NCBI Taxonomy" id="9490"/>
    <lineage>
        <taxon>Eukaryota</taxon>
        <taxon>Metazoa</taxon>
        <taxon>Chordata</taxon>
        <taxon>Craniata</taxon>
        <taxon>Vertebrata</taxon>
        <taxon>Euteleostomi</taxon>
        <taxon>Mammalia</taxon>
        <taxon>Eutheria</taxon>
        <taxon>Euarchontoglires</taxon>
        <taxon>Primates</taxon>
        <taxon>Haplorrhini</taxon>
        <taxon>Platyrrhini</taxon>
        <taxon>Cebidae</taxon>
        <taxon>Callitrichinae</taxon>
        <taxon>Saguinus</taxon>
    </lineage>
</organism>
<dbReference type="EMBL" id="JASSZA010000017">
    <property type="protein sequence ID" value="KAK2090029.1"/>
    <property type="molecule type" value="Genomic_DNA"/>
</dbReference>
<feature type="non-terminal residue" evidence="2">
    <location>
        <position position="1"/>
    </location>
</feature>
<feature type="compositionally biased region" description="Basic and acidic residues" evidence="1">
    <location>
        <begin position="9"/>
        <end position="36"/>
    </location>
</feature>
<keyword evidence="3" id="KW-1185">Reference proteome</keyword>
<protein>
    <submittedName>
        <fullName evidence="2">Uncharacterized protein</fullName>
    </submittedName>
</protein>
<evidence type="ECO:0000256" key="1">
    <source>
        <dbReference type="SAM" id="MobiDB-lite"/>
    </source>
</evidence>
<evidence type="ECO:0000313" key="2">
    <source>
        <dbReference type="EMBL" id="KAK2090029.1"/>
    </source>
</evidence>
<accession>A0ABQ9TYZ6</accession>
<proteinExistence type="predicted"/>
<feature type="region of interest" description="Disordered" evidence="1">
    <location>
        <begin position="106"/>
        <end position="133"/>
    </location>
</feature>
<sequence length="133" mass="14419">VEESGSKLLESERKLQEERHRTVVLEQQLEKTRLEPGRASASQRAAPRTKTGRGRGRRPCAGGGGSTAANRGARQLHRQPVSERVGGRTSIRVELCLSLLWGVLFPGPPRQKQEPQSSTGSCGLGPTTWKPSA</sequence>
<comment type="caution">
    <text evidence="2">The sequence shown here is derived from an EMBL/GenBank/DDBJ whole genome shotgun (WGS) entry which is preliminary data.</text>
</comment>
<name>A0ABQ9TYZ6_SAGOE</name>
<dbReference type="Proteomes" id="UP001266305">
    <property type="component" value="Unassembled WGS sequence"/>
</dbReference>
<evidence type="ECO:0000313" key="3">
    <source>
        <dbReference type="Proteomes" id="UP001266305"/>
    </source>
</evidence>
<gene>
    <name evidence="2" type="ORF">P7K49_031285</name>
</gene>
<feature type="region of interest" description="Disordered" evidence="1">
    <location>
        <begin position="1"/>
        <end position="85"/>
    </location>
</feature>